<proteinExistence type="predicted"/>
<dbReference type="OrthoDB" id="5581784at2759"/>
<gene>
    <name evidence="2" type="ORF">SCLCIDRAFT_661064</name>
</gene>
<dbReference type="GO" id="GO:0005524">
    <property type="term" value="F:ATP binding"/>
    <property type="evidence" value="ECO:0007669"/>
    <property type="project" value="InterPro"/>
</dbReference>
<dbReference type="InterPro" id="IPR001245">
    <property type="entry name" value="Ser-Thr/Tyr_kinase_cat_dom"/>
</dbReference>
<dbReference type="Pfam" id="PF07714">
    <property type="entry name" value="PK_Tyr_Ser-Thr"/>
    <property type="match status" value="1"/>
</dbReference>
<dbReference type="InParanoid" id="A0A0C3DU71"/>
<dbReference type="PANTHER" id="PTHR44329">
    <property type="entry name" value="SERINE/THREONINE-PROTEIN KINASE TNNI3K-RELATED"/>
    <property type="match status" value="1"/>
</dbReference>
<dbReference type="Proteomes" id="UP000053989">
    <property type="component" value="Unassembled WGS sequence"/>
</dbReference>
<dbReference type="InterPro" id="IPR000719">
    <property type="entry name" value="Prot_kinase_dom"/>
</dbReference>
<dbReference type="EMBL" id="KN822030">
    <property type="protein sequence ID" value="KIM64160.1"/>
    <property type="molecule type" value="Genomic_DNA"/>
</dbReference>
<feature type="domain" description="Protein kinase" evidence="1">
    <location>
        <begin position="1"/>
        <end position="241"/>
    </location>
</feature>
<name>A0A0C3DU71_9AGAM</name>
<dbReference type="AlphaFoldDB" id="A0A0C3DU71"/>
<protein>
    <recommendedName>
        <fullName evidence="1">Protein kinase domain-containing protein</fullName>
    </recommendedName>
</protein>
<dbReference type="GO" id="GO:0004674">
    <property type="term" value="F:protein serine/threonine kinase activity"/>
    <property type="evidence" value="ECO:0007669"/>
    <property type="project" value="TreeGrafter"/>
</dbReference>
<dbReference type="STRING" id="1036808.A0A0C3DU71"/>
<organism evidence="2 3">
    <name type="scientific">Scleroderma citrinum Foug A</name>
    <dbReference type="NCBI Taxonomy" id="1036808"/>
    <lineage>
        <taxon>Eukaryota</taxon>
        <taxon>Fungi</taxon>
        <taxon>Dikarya</taxon>
        <taxon>Basidiomycota</taxon>
        <taxon>Agaricomycotina</taxon>
        <taxon>Agaricomycetes</taxon>
        <taxon>Agaricomycetidae</taxon>
        <taxon>Boletales</taxon>
        <taxon>Sclerodermatineae</taxon>
        <taxon>Sclerodermataceae</taxon>
        <taxon>Scleroderma</taxon>
    </lineage>
</organism>
<reference evidence="2 3" key="1">
    <citation type="submission" date="2014-04" db="EMBL/GenBank/DDBJ databases">
        <authorList>
            <consortium name="DOE Joint Genome Institute"/>
            <person name="Kuo A."/>
            <person name="Kohler A."/>
            <person name="Nagy L.G."/>
            <person name="Floudas D."/>
            <person name="Copeland A."/>
            <person name="Barry K.W."/>
            <person name="Cichocki N."/>
            <person name="Veneault-Fourrey C."/>
            <person name="LaButti K."/>
            <person name="Lindquist E.A."/>
            <person name="Lipzen A."/>
            <person name="Lundell T."/>
            <person name="Morin E."/>
            <person name="Murat C."/>
            <person name="Sun H."/>
            <person name="Tunlid A."/>
            <person name="Henrissat B."/>
            <person name="Grigoriev I.V."/>
            <person name="Hibbett D.S."/>
            <person name="Martin F."/>
            <person name="Nordberg H.P."/>
            <person name="Cantor M.N."/>
            <person name="Hua S.X."/>
        </authorList>
    </citation>
    <scope>NUCLEOTIDE SEQUENCE [LARGE SCALE GENOMIC DNA]</scope>
    <source>
        <strain evidence="2 3">Foug A</strain>
    </source>
</reference>
<dbReference type="PROSITE" id="PS50011">
    <property type="entry name" value="PROTEIN_KINASE_DOM"/>
    <property type="match status" value="1"/>
</dbReference>
<evidence type="ECO:0000259" key="1">
    <source>
        <dbReference type="PROSITE" id="PS50011"/>
    </source>
</evidence>
<dbReference type="HOGENOM" id="CLU_058673_0_0_1"/>
<keyword evidence="3" id="KW-1185">Reference proteome</keyword>
<reference evidence="3" key="2">
    <citation type="submission" date="2015-01" db="EMBL/GenBank/DDBJ databases">
        <title>Evolutionary Origins and Diversification of the Mycorrhizal Mutualists.</title>
        <authorList>
            <consortium name="DOE Joint Genome Institute"/>
            <consortium name="Mycorrhizal Genomics Consortium"/>
            <person name="Kohler A."/>
            <person name="Kuo A."/>
            <person name="Nagy L.G."/>
            <person name="Floudas D."/>
            <person name="Copeland A."/>
            <person name="Barry K.W."/>
            <person name="Cichocki N."/>
            <person name="Veneault-Fourrey C."/>
            <person name="LaButti K."/>
            <person name="Lindquist E.A."/>
            <person name="Lipzen A."/>
            <person name="Lundell T."/>
            <person name="Morin E."/>
            <person name="Murat C."/>
            <person name="Riley R."/>
            <person name="Ohm R."/>
            <person name="Sun H."/>
            <person name="Tunlid A."/>
            <person name="Henrissat B."/>
            <person name="Grigoriev I.V."/>
            <person name="Hibbett D.S."/>
            <person name="Martin F."/>
        </authorList>
    </citation>
    <scope>NUCLEOTIDE SEQUENCE [LARGE SCALE GENOMIC DNA]</scope>
    <source>
        <strain evidence="3">Foug A</strain>
    </source>
</reference>
<sequence length="330" mass="36887">MSIPSRYMSLYRSNMLDSSVSFFIQRSIEEVHRLSKLVHENILPLLGITTKFDLTVSLVSPWIRGGNAHDYVQNKAIDPRPIIEGIARGLCYLHNQVSGEIIHGNVKGFNVLISDVGRPLLTDFSLSRLEIASFSTNPDRSINWTALEVLDGQGITASTDVWSFGMTVLELFTRITPFSGYSGVRDVMVRVFQGPPDRPSDENTCHRLTDQWWDLCSACWNPEPSLRLTMSQIVDKITAIVCVLLTNNSDNTSLPPEVKLVVEDHPQASPVAHSQGAVYSVTIFTTEEKPLLSPVKLVLTLVPEEDPKLFGGYSPVVWRVSCLNYLHDLY</sequence>
<dbReference type="Gene3D" id="1.10.510.10">
    <property type="entry name" value="Transferase(Phosphotransferase) domain 1"/>
    <property type="match status" value="1"/>
</dbReference>
<evidence type="ECO:0000313" key="3">
    <source>
        <dbReference type="Proteomes" id="UP000053989"/>
    </source>
</evidence>
<evidence type="ECO:0000313" key="2">
    <source>
        <dbReference type="EMBL" id="KIM64160.1"/>
    </source>
</evidence>
<dbReference type="InterPro" id="IPR051681">
    <property type="entry name" value="Ser/Thr_Kinases-Pseudokinases"/>
</dbReference>
<accession>A0A0C3DU71</accession>
<dbReference type="SUPFAM" id="SSF56112">
    <property type="entry name" value="Protein kinase-like (PK-like)"/>
    <property type="match status" value="1"/>
</dbReference>
<dbReference type="InterPro" id="IPR011009">
    <property type="entry name" value="Kinase-like_dom_sf"/>
</dbReference>